<reference evidence="1 2" key="1">
    <citation type="submission" date="2019-04" db="EMBL/GenBank/DDBJ databases">
        <authorList>
            <consortium name="NARMS: The National Antimicrobial Resistance Monitoring System"/>
        </authorList>
    </citation>
    <scope>NUCLEOTIDE SEQUENCE [LARGE SCALE GENOMIC DNA]</scope>
    <source>
        <strain evidence="1 2">FSIS11919500</strain>
    </source>
</reference>
<dbReference type="EMBL" id="AASEPP010000067">
    <property type="protein sequence ID" value="EFC2249034.1"/>
    <property type="molecule type" value="Genomic_DNA"/>
</dbReference>
<dbReference type="RefSeq" id="WP_137547132.1">
    <property type="nucleotide sequence ID" value="NZ_BGDI01000002.1"/>
</dbReference>
<gene>
    <name evidence="1" type="ORF">E5H86_25240</name>
</gene>
<dbReference type="Proteomes" id="UP000531916">
    <property type="component" value="Unassembled WGS sequence"/>
</dbReference>
<proteinExistence type="predicted"/>
<organism evidence="1 2">
    <name type="scientific">Escherichia coli</name>
    <dbReference type="NCBI Taxonomy" id="562"/>
    <lineage>
        <taxon>Bacteria</taxon>
        <taxon>Pseudomonadati</taxon>
        <taxon>Pseudomonadota</taxon>
        <taxon>Gammaproteobacteria</taxon>
        <taxon>Enterobacterales</taxon>
        <taxon>Enterobacteriaceae</taxon>
        <taxon>Escherichia</taxon>
    </lineage>
</organism>
<evidence type="ECO:0000313" key="2">
    <source>
        <dbReference type="Proteomes" id="UP000531916"/>
    </source>
</evidence>
<dbReference type="AlphaFoldDB" id="A0A6D0JPB5"/>
<accession>A0A6D0JPB5</accession>
<protein>
    <submittedName>
        <fullName evidence="1">Uncharacterized protein</fullName>
    </submittedName>
</protein>
<comment type="caution">
    <text evidence="1">The sequence shown here is derived from an EMBL/GenBank/DDBJ whole genome shotgun (WGS) entry which is preliminary data.</text>
</comment>
<sequence length="145" mass="16755">MKNIFLILIFVSSFTYAGSDFGTWGTSCDDNGFILSLKEDSSPFVVSDNQIVVSIHSRRINHKVIDVFFDDTLDLGIGGMGFNWGDVDKTKKIAELTYSENNKWLMKWFGFWDAKKKTRFWVKEPDFIQTYAKNNVITLIKCEEQ</sequence>
<evidence type="ECO:0000313" key="1">
    <source>
        <dbReference type="EMBL" id="EFC2249034.1"/>
    </source>
</evidence>
<name>A0A6D0JPB5_ECOLX</name>